<evidence type="ECO:0000313" key="2">
    <source>
        <dbReference type="Proteomes" id="UP000015453"/>
    </source>
</evidence>
<comment type="caution">
    <text evidence="1">The sequence shown here is derived from an EMBL/GenBank/DDBJ whole genome shotgun (WGS) entry which is preliminary data.</text>
</comment>
<organism evidence="1 2">
    <name type="scientific">Genlisea aurea</name>
    <dbReference type="NCBI Taxonomy" id="192259"/>
    <lineage>
        <taxon>Eukaryota</taxon>
        <taxon>Viridiplantae</taxon>
        <taxon>Streptophyta</taxon>
        <taxon>Embryophyta</taxon>
        <taxon>Tracheophyta</taxon>
        <taxon>Spermatophyta</taxon>
        <taxon>Magnoliopsida</taxon>
        <taxon>eudicotyledons</taxon>
        <taxon>Gunneridae</taxon>
        <taxon>Pentapetalae</taxon>
        <taxon>asterids</taxon>
        <taxon>lamiids</taxon>
        <taxon>Lamiales</taxon>
        <taxon>Lentibulariaceae</taxon>
        <taxon>Genlisea</taxon>
    </lineage>
</organism>
<keyword evidence="2" id="KW-1185">Reference proteome</keyword>
<dbReference type="AlphaFoldDB" id="S8C0R6"/>
<accession>S8C0R6</accession>
<protein>
    <submittedName>
        <fullName evidence="1">Uncharacterized protein</fullName>
    </submittedName>
</protein>
<dbReference type="Proteomes" id="UP000015453">
    <property type="component" value="Unassembled WGS sequence"/>
</dbReference>
<proteinExistence type="predicted"/>
<name>S8C0R6_9LAMI</name>
<reference evidence="1 2" key="1">
    <citation type="journal article" date="2013" name="BMC Genomics">
        <title>The miniature genome of a carnivorous plant Genlisea aurea contains a low number of genes and short non-coding sequences.</title>
        <authorList>
            <person name="Leushkin E.V."/>
            <person name="Sutormin R.A."/>
            <person name="Nabieva E.R."/>
            <person name="Penin A.A."/>
            <person name="Kondrashov A.S."/>
            <person name="Logacheva M.D."/>
        </authorList>
    </citation>
    <scope>NUCLEOTIDE SEQUENCE [LARGE SCALE GENOMIC DNA]</scope>
</reference>
<dbReference type="EMBL" id="AUSU01007714">
    <property type="protein sequence ID" value="EPS60239.1"/>
    <property type="molecule type" value="Genomic_DNA"/>
</dbReference>
<evidence type="ECO:0000313" key="1">
    <source>
        <dbReference type="EMBL" id="EPS60239.1"/>
    </source>
</evidence>
<gene>
    <name evidence="1" type="ORF">M569_14565</name>
</gene>
<sequence>MAEDILIAVISFLFASLLLLPVLLKSVSVMVCSDWTFVCTWTEQYVSFKLLTLFA</sequence>